<reference evidence="1" key="1">
    <citation type="journal article" date="2020" name="Stud. Mycol.">
        <title>101 Dothideomycetes genomes: a test case for predicting lifestyles and emergence of pathogens.</title>
        <authorList>
            <person name="Haridas S."/>
            <person name="Albert R."/>
            <person name="Binder M."/>
            <person name="Bloem J."/>
            <person name="Labutti K."/>
            <person name="Salamov A."/>
            <person name="Andreopoulos B."/>
            <person name="Baker S."/>
            <person name="Barry K."/>
            <person name="Bills G."/>
            <person name="Bluhm B."/>
            <person name="Cannon C."/>
            <person name="Castanera R."/>
            <person name="Culley D."/>
            <person name="Daum C."/>
            <person name="Ezra D."/>
            <person name="Gonzalez J."/>
            <person name="Henrissat B."/>
            <person name="Kuo A."/>
            <person name="Liang C."/>
            <person name="Lipzen A."/>
            <person name="Lutzoni F."/>
            <person name="Magnuson J."/>
            <person name="Mondo S."/>
            <person name="Nolan M."/>
            <person name="Ohm R."/>
            <person name="Pangilinan J."/>
            <person name="Park H.-J."/>
            <person name="Ramirez L."/>
            <person name="Alfaro M."/>
            <person name="Sun H."/>
            <person name="Tritt A."/>
            <person name="Yoshinaga Y."/>
            <person name="Zwiers L.-H."/>
            <person name="Turgeon B."/>
            <person name="Goodwin S."/>
            <person name="Spatafora J."/>
            <person name="Crous P."/>
            <person name="Grigoriev I."/>
        </authorList>
    </citation>
    <scope>NUCLEOTIDE SEQUENCE</scope>
    <source>
        <strain evidence="1">HMLAC05119</strain>
    </source>
</reference>
<protein>
    <submittedName>
        <fullName evidence="1">Uncharacterized protein</fullName>
    </submittedName>
</protein>
<organism evidence="1 2">
    <name type="scientific">Ampelomyces quisqualis</name>
    <name type="common">Powdery mildew agent</name>
    <dbReference type="NCBI Taxonomy" id="50730"/>
    <lineage>
        <taxon>Eukaryota</taxon>
        <taxon>Fungi</taxon>
        <taxon>Dikarya</taxon>
        <taxon>Ascomycota</taxon>
        <taxon>Pezizomycotina</taxon>
        <taxon>Dothideomycetes</taxon>
        <taxon>Pleosporomycetidae</taxon>
        <taxon>Pleosporales</taxon>
        <taxon>Pleosporineae</taxon>
        <taxon>Phaeosphaeriaceae</taxon>
        <taxon>Ampelomyces</taxon>
    </lineage>
</organism>
<accession>A0A6A5QCA5</accession>
<dbReference type="OrthoDB" id="3765360at2759"/>
<evidence type="ECO:0000313" key="2">
    <source>
        <dbReference type="Proteomes" id="UP000800096"/>
    </source>
</evidence>
<keyword evidence="2" id="KW-1185">Reference proteome</keyword>
<dbReference type="AlphaFoldDB" id="A0A6A5QCA5"/>
<evidence type="ECO:0000313" key="1">
    <source>
        <dbReference type="EMBL" id="KAF1913195.1"/>
    </source>
</evidence>
<name>A0A6A5QCA5_AMPQU</name>
<sequence>MAWFALSLRTPKALCWPSSSSAQDPSPQTAFQTKSCTQYSGQKYESHVPHPPANIFSLRVCDPSLRPNLLATLRAAIAEQGGAIFYAARYAESVDGISTWEFARGGVHTDHQGEWGKKEK</sequence>
<gene>
    <name evidence="1" type="ORF">BDU57DRAFT_457498</name>
</gene>
<proteinExistence type="predicted"/>
<dbReference type="Proteomes" id="UP000800096">
    <property type="component" value="Unassembled WGS sequence"/>
</dbReference>
<dbReference type="EMBL" id="ML979139">
    <property type="protein sequence ID" value="KAF1913195.1"/>
    <property type="molecule type" value="Genomic_DNA"/>
</dbReference>